<organism evidence="5 6">
    <name type="scientific">Flagellimonas algicola</name>
    <dbReference type="NCBI Taxonomy" id="2583815"/>
    <lineage>
        <taxon>Bacteria</taxon>
        <taxon>Pseudomonadati</taxon>
        <taxon>Bacteroidota</taxon>
        <taxon>Flavobacteriia</taxon>
        <taxon>Flavobacteriales</taxon>
        <taxon>Flavobacteriaceae</taxon>
        <taxon>Flagellimonas</taxon>
    </lineage>
</organism>
<dbReference type="PANTHER" id="PTHR22604:SF105">
    <property type="entry name" value="TRANS-1,2-DIHYDROBENZENE-1,2-DIOL DEHYDROGENASE"/>
    <property type="match status" value="1"/>
</dbReference>
<dbReference type="SUPFAM" id="SSF55347">
    <property type="entry name" value="Glyceraldehyde-3-phosphate dehydrogenase-like, C-terminal domain"/>
    <property type="match status" value="1"/>
</dbReference>
<accession>A0ABY2WNG3</accession>
<dbReference type="Proteomes" id="UP000751614">
    <property type="component" value="Unassembled WGS sequence"/>
</dbReference>
<dbReference type="InterPro" id="IPR055170">
    <property type="entry name" value="GFO_IDH_MocA-like_dom"/>
</dbReference>
<dbReference type="Pfam" id="PF01408">
    <property type="entry name" value="GFO_IDH_MocA"/>
    <property type="match status" value="1"/>
</dbReference>
<dbReference type="RefSeq" id="WP_138832606.1">
    <property type="nucleotide sequence ID" value="NZ_VCNI01000001.1"/>
</dbReference>
<gene>
    <name evidence="5" type="ORF">FGG15_01810</name>
</gene>
<dbReference type="Gene3D" id="3.40.50.720">
    <property type="entry name" value="NAD(P)-binding Rossmann-like Domain"/>
    <property type="match status" value="1"/>
</dbReference>
<evidence type="ECO:0000256" key="2">
    <source>
        <dbReference type="ARBA" id="ARBA00023002"/>
    </source>
</evidence>
<evidence type="ECO:0000313" key="6">
    <source>
        <dbReference type="Proteomes" id="UP000751614"/>
    </source>
</evidence>
<evidence type="ECO:0000259" key="3">
    <source>
        <dbReference type="Pfam" id="PF01408"/>
    </source>
</evidence>
<reference evidence="5 6" key="1">
    <citation type="submission" date="2019-05" db="EMBL/GenBank/DDBJ databases">
        <title>Flagellimonas sp. AsT0115, sp. nov., isolated from a marine red algae, Asparagopsis taxiformis.</title>
        <authorList>
            <person name="Kim J."/>
            <person name="Jeong S.E."/>
            <person name="Jeon C.O."/>
        </authorList>
    </citation>
    <scope>NUCLEOTIDE SEQUENCE [LARGE SCALE GENOMIC DNA]</scope>
    <source>
        <strain evidence="5 6">AsT0115</strain>
    </source>
</reference>
<keyword evidence="6" id="KW-1185">Reference proteome</keyword>
<dbReference type="InterPro" id="IPR036291">
    <property type="entry name" value="NAD(P)-bd_dom_sf"/>
</dbReference>
<dbReference type="InterPro" id="IPR050984">
    <property type="entry name" value="Gfo/Idh/MocA_domain"/>
</dbReference>
<comment type="similarity">
    <text evidence="1">Belongs to the Gfo/Idh/MocA family.</text>
</comment>
<sequence>MNSKIKWGIIGPGNIARKFASDLLLVEDAEICAVASRSHEKAEKFANEFNTEHVFGSYEALFSSKTVDIVYIATPHNFHKDLSIQAMRHDLAVLCEKPAGINQGEVQEMIEVAQENRVFFMEGLWSRFNPSIQKVKQLVDEGRIGELGYLHADFAFYGLDRDADSRVLNPNLASGSLLDIGIYPIFLAYLLMGKPDEILATSNFHQNGTEVQTSMIFQYPQSQAVLYSGISSNSKMEAEISGSNGTLFLQPRWHKASTYIIEKNGAQETVDLPIKGIGFVYEIEHVHDCLRKQLSESPLWSHQHSLDLVELMDTIRQKAGIKFPFEA</sequence>
<feature type="domain" description="Gfo/Idh/MocA-like oxidoreductase N-terminal" evidence="3">
    <location>
        <begin position="5"/>
        <end position="123"/>
    </location>
</feature>
<dbReference type="InterPro" id="IPR000683">
    <property type="entry name" value="Gfo/Idh/MocA-like_OxRdtase_N"/>
</dbReference>
<dbReference type="Pfam" id="PF22725">
    <property type="entry name" value="GFO_IDH_MocA_C3"/>
    <property type="match status" value="1"/>
</dbReference>
<dbReference type="Gene3D" id="3.30.360.10">
    <property type="entry name" value="Dihydrodipicolinate Reductase, domain 2"/>
    <property type="match status" value="1"/>
</dbReference>
<feature type="domain" description="GFO/IDH/MocA-like oxidoreductase" evidence="4">
    <location>
        <begin position="132"/>
        <end position="247"/>
    </location>
</feature>
<evidence type="ECO:0000259" key="4">
    <source>
        <dbReference type="Pfam" id="PF22725"/>
    </source>
</evidence>
<dbReference type="PANTHER" id="PTHR22604">
    <property type="entry name" value="OXIDOREDUCTASES"/>
    <property type="match status" value="1"/>
</dbReference>
<comment type="caution">
    <text evidence="5">The sequence shown here is derived from an EMBL/GenBank/DDBJ whole genome shotgun (WGS) entry which is preliminary data.</text>
</comment>
<keyword evidence="2" id="KW-0560">Oxidoreductase</keyword>
<dbReference type="SUPFAM" id="SSF51735">
    <property type="entry name" value="NAD(P)-binding Rossmann-fold domains"/>
    <property type="match status" value="1"/>
</dbReference>
<dbReference type="EMBL" id="VCNI01000001">
    <property type="protein sequence ID" value="TMU56300.1"/>
    <property type="molecule type" value="Genomic_DNA"/>
</dbReference>
<protein>
    <submittedName>
        <fullName evidence="5">Gfo/Idh/MocA family oxidoreductase</fullName>
    </submittedName>
</protein>
<evidence type="ECO:0000313" key="5">
    <source>
        <dbReference type="EMBL" id="TMU56300.1"/>
    </source>
</evidence>
<proteinExistence type="inferred from homology"/>
<name>A0ABY2WNG3_9FLAO</name>
<evidence type="ECO:0000256" key="1">
    <source>
        <dbReference type="ARBA" id="ARBA00010928"/>
    </source>
</evidence>